<gene>
    <name evidence="1" type="ORF">MMF94_13090</name>
</gene>
<evidence type="ECO:0000313" key="2">
    <source>
        <dbReference type="Proteomes" id="UP001299970"/>
    </source>
</evidence>
<keyword evidence="2" id="KW-1185">Reference proteome</keyword>
<reference evidence="1 2" key="1">
    <citation type="submission" date="2022-03" db="EMBL/GenBank/DDBJ databases">
        <title>Pseudonocardia alaer sp. nov., a novel actinomycete isolated from reed forest soil.</title>
        <authorList>
            <person name="Wang L."/>
        </authorList>
    </citation>
    <scope>NUCLEOTIDE SEQUENCE [LARGE SCALE GENOMIC DNA]</scope>
    <source>
        <strain evidence="1 2">Y-16303</strain>
    </source>
</reference>
<protein>
    <submittedName>
        <fullName evidence="1">Uncharacterized protein</fullName>
    </submittedName>
</protein>
<dbReference type="EMBL" id="JAKXMK010000010">
    <property type="protein sequence ID" value="MCH6166618.1"/>
    <property type="molecule type" value="Genomic_DNA"/>
</dbReference>
<accession>A0ABS9TDZ8</accession>
<name>A0ABS9TDZ8_9PSEU</name>
<dbReference type="RefSeq" id="WP_241036642.1">
    <property type="nucleotide sequence ID" value="NZ_BAAAJF010000039.1"/>
</dbReference>
<comment type="caution">
    <text evidence="1">The sequence shown here is derived from an EMBL/GenBank/DDBJ whole genome shotgun (WGS) entry which is preliminary data.</text>
</comment>
<evidence type="ECO:0000313" key="1">
    <source>
        <dbReference type="EMBL" id="MCH6166618.1"/>
    </source>
</evidence>
<proteinExistence type="predicted"/>
<dbReference type="Proteomes" id="UP001299970">
    <property type="component" value="Unassembled WGS sequence"/>
</dbReference>
<organism evidence="1 2">
    <name type="scientific">Pseudonocardia alaniniphila</name>
    <dbReference type="NCBI Taxonomy" id="75291"/>
    <lineage>
        <taxon>Bacteria</taxon>
        <taxon>Bacillati</taxon>
        <taxon>Actinomycetota</taxon>
        <taxon>Actinomycetes</taxon>
        <taxon>Pseudonocardiales</taxon>
        <taxon>Pseudonocardiaceae</taxon>
        <taxon>Pseudonocardia</taxon>
    </lineage>
</organism>
<sequence>MSNQEITLVVDHRLTDAELDALFEAGADDTAPELRADRTAIHFDREAETLAEALQSALADVTRAGLKVIAVQAGDVAAA</sequence>